<evidence type="ECO:0000256" key="1">
    <source>
        <dbReference type="ARBA" id="ARBA00022617"/>
    </source>
</evidence>
<reference evidence="5" key="1">
    <citation type="submission" date="2018-05" db="EMBL/GenBank/DDBJ databases">
        <authorList>
            <person name="Lanie J.A."/>
            <person name="Ng W.-L."/>
            <person name="Kazmierczak K.M."/>
            <person name="Andrzejewski T.M."/>
            <person name="Davidsen T.M."/>
            <person name="Wayne K.J."/>
            <person name="Tettelin H."/>
            <person name="Glass J.I."/>
            <person name="Rusch D."/>
            <person name="Podicherti R."/>
            <person name="Tsui H.-C.T."/>
            <person name="Winkler M.E."/>
        </authorList>
    </citation>
    <scope>NUCLEOTIDE SEQUENCE</scope>
</reference>
<sequence length="87" mass="9853">MINKIKIGKKLIFLLTFMVFSVLAGPAFAEDVPADPIKKELLEAGKKVYFKRCVWCHGVEGGGDGPSHDRLFTKPRNFIQGTFKIRW</sequence>
<name>A0A383D2P2_9ZZZZ</name>
<feature type="domain" description="Cytochrome c" evidence="4">
    <location>
        <begin position="43"/>
        <end position="71"/>
    </location>
</feature>
<dbReference type="GO" id="GO:0009055">
    <property type="term" value="F:electron transfer activity"/>
    <property type="evidence" value="ECO:0007669"/>
    <property type="project" value="InterPro"/>
</dbReference>
<dbReference type="EMBL" id="UINC01213855">
    <property type="protein sequence ID" value="SVE38817.1"/>
    <property type="molecule type" value="Genomic_DNA"/>
</dbReference>
<organism evidence="5">
    <name type="scientific">marine metagenome</name>
    <dbReference type="NCBI Taxonomy" id="408172"/>
    <lineage>
        <taxon>unclassified sequences</taxon>
        <taxon>metagenomes</taxon>
        <taxon>ecological metagenomes</taxon>
    </lineage>
</organism>
<dbReference type="GO" id="GO:0046872">
    <property type="term" value="F:metal ion binding"/>
    <property type="evidence" value="ECO:0007669"/>
    <property type="project" value="UniProtKB-KW"/>
</dbReference>
<protein>
    <recommendedName>
        <fullName evidence="4">Cytochrome c domain-containing protein</fullName>
    </recommendedName>
</protein>
<accession>A0A383D2P2</accession>
<evidence type="ECO:0000313" key="5">
    <source>
        <dbReference type="EMBL" id="SVE38817.1"/>
    </source>
</evidence>
<feature type="non-terminal residue" evidence="5">
    <location>
        <position position="87"/>
    </location>
</feature>
<dbReference type="Pfam" id="PF00034">
    <property type="entry name" value="Cytochrom_C"/>
    <property type="match status" value="1"/>
</dbReference>
<gene>
    <name evidence="5" type="ORF">METZ01_LOCUS491671</name>
</gene>
<evidence type="ECO:0000259" key="4">
    <source>
        <dbReference type="Pfam" id="PF00034"/>
    </source>
</evidence>
<keyword evidence="2" id="KW-0479">Metal-binding</keyword>
<dbReference type="InterPro" id="IPR009056">
    <property type="entry name" value="Cyt_c-like_dom"/>
</dbReference>
<proteinExistence type="predicted"/>
<dbReference type="AlphaFoldDB" id="A0A383D2P2"/>
<dbReference type="InterPro" id="IPR036909">
    <property type="entry name" value="Cyt_c-like_dom_sf"/>
</dbReference>
<evidence type="ECO:0000256" key="2">
    <source>
        <dbReference type="ARBA" id="ARBA00022723"/>
    </source>
</evidence>
<evidence type="ECO:0000256" key="3">
    <source>
        <dbReference type="ARBA" id="ARBA00023004"/>
    </source>
</evidence>
<dbReference type="Gene3D" id="1.10.760.10">
    <property type="entry name" value="Cytochrome c-like domain"/>
    <property type="match status" value="1"/>
</dbReference>
<keyword evidence="3" id="KW-0408">Iron</keyword>
<keyword evidence="1" id="KW-0349">Heme</keyword>
<dbReference type="GO" id="GO:0020037">
    <property type="term" value="F:heme binding"/>
    <property type="evidence" value="ECO:0007669"/>
    <property type="project" value="InterPro"/>
</dbReference>
<dbReference type="SUPFAM" id="SSF46626">
    <property type="entry name" value="Cytochrome c"/>
    <property type="match status" value="1"/>
</dbReference>